<feature type="region of interest" description="Disordered" evidence="1">
    <location>
        <begin position="1"/>
        <end position="54"/>
    </location>
</feature>
<evidence type="ECO:0000313" key="3">
    <source>
        <dbReference type="Proteomes" id="UP000254869"/>
    </source>
</evidence>
<protein>
    <submittedName>
        <fullName evidence="2">Uncharacterized protein</fullName>
    </submittedName>
</protein>
<comment type="caution">
    <text evidence="2">The sequence shown here is derived from an EMBL/GenBank/DDBJ whole genome shotgun (WGS) entry which is preliminary data.</text>
</comment>
<keyword evidence="3" id="KW-1185">Reference proteome</keyword>
<dbReference type="Proteomes" id="UP000254869">
    <property type="component" value="Unassembled WGS sequence"/>
</dbReference>
<dbReference type="STRING" id="1210086.GCA_001613105_06051"/>
<organism evidence="2 3">
    <name type="scientific">Nocardia pseudobrasiliensis</name>
    <dbReference type="NCBI Taxonomy" id="45979"/>
    <lineage>
        <taxon>Bacteria</taxon>
        <taxon>Bacillati</taxon>
        <taxon>Actinomycetota</taxon>
        <taxon>Actinomycetes</taxon>
        <taxon>Mycobacteriales</taxon>
        <taxon>Nocardiaceae</taxon>
        <taxon>Nocardia</taxon>
    </lineage>
</organism>
<dbReference type="EMBL" id="QQBC01000003">
    <property type="protein sequence ID" value="RDI66995.1"/>
    <property type="molecule type" value="Genomic_DNA"/>
</dbReference>
<proteinExistence type="predicted"/>
<dbReference type="AlphaFoldDB" id="A0A370I8D5"/>
<evidence type="ECO:0000256" key="1">
    <source>
        <dbReference type="SAM" id="MobiDB-lite"/>
    </source>
</evidence>
<reference evidence="2 3" key="1">
    <citation type="submission" date="2018-07" db="EMBL/GenBank/DDBJ databases">
        <title>Genomic Encyclopedia of Type Strains, Phase IV (KMG-IV): sequencing the most valuable type-strain genomes for metagenomic binning, comparative biology and taxonomic classification.</title>
        <authorList>
            <person name="Goeker M."/>
        </authorList>
    </citation>
    <scope>NUCLEOTIDE SEQUENCE [LARGE SCALE GENOMIC DNA]</scope>
    <source>
        <strain evidence="2 3">DSM 44290</strain>
    </source>
</reference>
<name>A0A370I8D5_9NOCA</name>
<evidence type="ECO:0000313" key="2">
    <source>
        <dbReference type="EMBL" id="RDI66995.1"/>
    </source>
</evidence>
<gene>
    <name evidence="2" type="ORF">DFR76_10366</name>
</gene>
<dbReference type="RefSeq" id="WP_156524952.1">
    <property type="nucleotide sequence ID" value="NZ_QQBC01000003.1"/>
</dbReference>
<sequence length="54" mass="5935">MIVHPSTPESQRDEGESAEEAVVWPDPSPLASWWAQVMKPSGDRRAGGKRMKSA</sequence>
<accession>A0A370I8D5</accession>